<protein>
    <submittedName>
        <fullName evidence="1">Uncharacterized protein</fullName>
    </submittedName>
</protein>
<reference evidence="1" key="1">
    <citation type="submission" date="2019-08" db="EMBL/GenBank/DDBJ databases">
        <authorList>
            <person name="Kucharzyk K."/>
            <person name="Murdoch R.W."/>
            <person name="Higgins S."/>
            <person name="Loffler F."/>
        </authorList>
    </citation>
    <scope>NUCLEOTIDE SEQUENCE</scope>
</reference>
<evidence type="ECO:0000313" key="1">
    <source>
        <dbReference type="EMBL" id="MPN06088.1"/>
    </source>
</evidence>
<comment type="caution">
    <text evidence="1">The sequence shown here is derived from an EMBL/GenBank/DDBJ whole genome shotgun (WGS) entry which is preliminary data.</text>
</comment>
<name>A0A645EVL7_9ZZZZ</name>
<gene>
    <name evidence="1" type="ORF">SDC9_153343</name>
</gene>
<organism evidence="1">
    <name type="scientific">bioreactor metagenome</name>
    <dbReference type="NCBI Taxonomy" id="1076179"/>
    <lineage>
        <taxon>unclassified sequences</taxon>
        <taxon>metagenomes</taxon>
        <taxon>ecological metagenomes</taxon>
    </lineage>
</organism>
<proteinExistence type="predicted"/>
<dbReference type="AlphaFoldDB" id="A0A645EVL7"/>
<sequence>MFFDIAEQLLGQAFPAILGADIDLIHPQHPAAGLLGKGMSQQRIAGTGAGLIQQHIALNMRAAGHDVIKDGLHHLYRDLLDHSIRRIESRCHADICLPVARVHRSDHACPSLIGAIVARRMPAVKSGKISEHLFSLSACAAVLAMV</sequence>
<accession>A0A645EVL7</accession>
<dbReference type="EMBL" id="VSSQ01051980">
    <property type="protein sequence ID" value="MPN06088.1"/>
    <property type="molecule type" value="Genomic_DNA"/>
</dbReference>